<dbReference type="Proteomes" id="UP000054321">
    <property type="component" value="Unassembled WGS sequence"/>
</dbReference>
<feature type="region of interest" description="Disordered" evidence="1">
    <location>
        <begin position="118"/>
        <end position="139"/>
    </location>
</feature>
<feature type="transmembrane region" description="Helical" evidence="2">
    <location>
        <begin position="12"/>
        <end position="35"/>
    </location>
</feature>
<gene>
    <name evidence="3" type="ORF">OIDMADRAFT_182032</name>
</gene>
<keyword evidence="2" id="KW-0812">Transmembrane</keyword>
<sequence>MITLPKLYDVYFLAIISTVEGMLFGFDISSMSAIIGTKQYLAFFDDPHGIIQGAYFTFPETCGKTIEEIELLFGKGGPKPCNTIPGGSRLDAEIQAMLESKVHGGPTYLHGEIGLENTGGADVEEKGAAPEVTENTETT</sequence>
<dbReference type="EMBL" id="KN832881">
    <property type="protein sequence ID" value="KIM97649.1"/>
    <property type="molecule type" value="Genomic_DNA"/>
</dbReference>
<dbReference type="AlphaFoldDB" id="A0A0C3H2P9"/>
<name>A0A0C3H2P9_OIDMZ</name>
<reference evidence="4" key="2">
    <citation type="submission" date="2015-01" db="EMBL/GenBank/DDBJ databases">
        <title>Evolutionary Origins and Diversification of the Mycorrhizal Mutualists.</title>
        <authorList>
            <consortium name="DOE Joint Genome Institute"/>
            <consortium name="Mycorrhizal Genomics Consortium"/>
            <person name="Kohler A."/>
            <person name="Kuo A."/>
            <person name="Nagy L.G."/>
            <person name="Floudas D."/>
            <person name="Copeland A."/>
            <person name="Barry K.W."/>
            <person name="Cichocki N."/>
            <person name="Veneault-Fourrey C."/>
            <person name="LaButti K."/>
            <person name="Lindquist E.A."/>
            <person name="Lipzen A."/>
            <person name="Lundell T."/>
            <person name="Morin E."/>
            <person name="Murat C."/>
            <person name="Riley R."/>
            <person name="Ohm R."/>
            <person name="Sun H."/>
            <person name="Tunlid A."/>
            <person name="Henrissat B."/>
            <person name="Grigoriev I.V."/>
            <person name="Hibbett D.S."/>
            <person name="Martin F."/>
        </authorList>
    </citation>
    <scope>NUCLEOTIDE SEQUENCE [LARGE SCALE GENOMIC DNA]</scope>
    <source>
        <strain evidence="4">Zn</strain>
    </source>
</reference>
<protein>
    <submittedName>
        <fullName evidence="3">Uncharacterized protein</fullName>
    </submittedName>
</protein>
<organism evidence="3 4">
    <name type="scientific">Oidiodendron maius (strain Zn)</name>
    <dbReference type="NCBI Taxonomy" id="913774"/>
    <lineage>
        <taxon>Eukaryota</taxon>
        <taxon>Fungi</taxon>
        <taxon>Dikarya</taxon>
        <taxon>Ascomycota</taxon>
        <taxon>Pezizomycotina</taxon>
        <taxon>Leotiomycetes</taxon>
        <taxon>Leotiomycetes incertae sedis</taxon>
        <taxon>Myxotrichaceae</taxon>
        <taxon>Oidiodendron</taxon>
    </lineage>
</organism>
<evidence type="ECO:0000256" key="2">
    <source>
        <dbReference type="SAM" id="Phobius"/>
    </source>
</evidence>
<evidence type="ECO:0000313" key="3">
    <source>
        <dbReference type="EMBL" id="KIM97649.1"/>
    </source>
</evidence>
<evidence type="ECO:0000313" key="4">
    <source>
        <dbReference type="Proteomes" id="UP000054321"/>
    </source>
</evidence>
<dbReference type="HOGENOM" id="CLU_1845672_0_0_1"/>
<proteinExistence type="predicted"/>
<accession>A0A0C3H2P9</accession>
<keyword evidence="4" id="KW-1185">Reference proteome</keyword>
<keyword evidence="2" id="KW-0472">Membrane</keyword>
<dbReference type="InParanoid" id="A0A0C3H2P9"/>
<reference evidence="3 4" key="1">
    <citation type="submission" date="2014-04" db="EMBL/GenBank/DDBJ databases">
        <authorList>
            <consortium name="DOE Joint Genome Institute"/>
            <person name="Kuo A."/>
            <person name="Martino E."/>
            <person name="Perotto S."/>
            <person name="Kohler A."/>
            <person name="Nagy L.G."/>
            <person name="Floudas D."/>
            <person name="Copeland A."/>
            <person name="Barry K.W."/>
            <person name="Cichocki N."/>
            <person name="Veneault-Fourrey C."/>
            <person name="LaButti K."/>
            <person name="Lindquist E.A."/>
            <person name="Lipzen A."/>
            <person name="Lundell T."/>
            <person name="Morin E."/>
            <person name="Murat C."/>
            <person name="Sun H."/>
            <person name="Tunlid A."/>
            <person name="Henrissat B."/>
            <person name="Grigoriev I.V."/>
            <person name="Hibbett D.S."/>
            <person name="Martin F."/>
            <person name="Nordberg H.P."/>
            <person name="Cantor M.N."/>
            <person name="Hua S.X."/>
        </authorList>
    </citation>
    <scope>NUCLEOTIDE SEQUENCE [LARGE SCALE GENOMIC DNA]</scope>
    <source>
        <strain evidence="3 4">Zn</strain>
    </source>
</reference>
<keyword evidence="2" id="KW-1133">Transmembrane helix</keyword>
<dbReference type="OrthoDB" id="4142200at2759"/>
<evidence type="ECO:0000256" key="1">
    <source>
        <dbReference type="SAM" id="MobiDB-lite"/>
    </source>
</evidence>